<dbReference type="InterPro" id="IPR050445">
    <property type="entry name" value="Bact_polysacc_biosynth/exp"/>
</dbReference>
<feature type="coiled-coil region" evidence="1">
    <location>
        <begin position="220"/>
        <end position="276"/>
    </location>
</feature>
<dbReference type="PANTHER" id="PTHR32309:SF13">
    <property type="entry name" value="FERRIC ENTEROBACTIN TRANSPORT PROTEIN FEPE"/>
    <property type="match status" value="1"/>
</dbReference>
<dbReference type="Gene3D" id="3.40.50.300">
    <property type="entry name" value="P-loop containing nucleotide triphosphate hydrolases"/>
    <property type="match status" value="1"/>
</dbReference>
<dbReference type="Proteomes" id="UP000535415">
    <property type="component" value="Unassembled WGS sequence"/>
</dbReference>
<reference evidence="3 4" key="1">
    <citation type="submission" date="2020-08" db="EMBL/GenBank/DDBJ databases">
        <title>Genomic Encyclopedia of Type Strains, Phase IV (KMG-IV): sequencing the most valuable type-strain genomes for metagenomic binning, comparative biology and taxonomic classification.</title>
        <authorList>
            <person name="Goeker M."/>
        </authorList>
    </citation>
    <scope>NUCLEOTIDE SEQUENCE [LARGE SCALE GENOMIC DNA]</scope>
    <source>
        <strain evidence="3 4">DSM 101064</strain>
    </source>
</reference>
<dbReference type="InterPro" id="IPR027417">
    <property type="entry name" value="P-loop_NTPase"/>
</dbReference>
<feature type="transmembrane region" description="Helical" evidence="2">
    <location>
        <begin position="449"/>
        <end position="470"/>
    </location>
</feature>
<dbReference type="RefSeq" id="WP_183526095.1">
    <property type="nucleotide sequence ID" value="NZ_JACIJM010000002.1"/>
</dbReference>
<protein>
    <submittedName>
        <fullName evidence="3">Uncharacterized protein involved in exopolysaccharide biosynthesis/Mrp family chromosome partitioning ATPase</fullName>
    </submittedName>
</protein>
<evidence type="ECO:0000313" key="3">
    <source>
        <dbReference type="EMBL" id="MBB5721262.1"/>
    </source>
</evidence>
<keyword evidence="2" id="KW-0812">Transmembrane</keyword>
<gene>
    <name evidence="3" type="ORF">FHS72_000869</name>
</gene>
<accession>A0A7W9BJB2</accession>
<keyword evidence="1" id="KW-0175">Coiled coil</keyword>
<dbReference type="GO" id="GO:0005886">
    <property type="term" value="C:plasma membrane"/>
    <property type="evidence" value="ECO:0007669"/>
    <property type="project" value="TreeGrafter"/>
</dbReference>
<dbReference type="EMBL" id="JACIJM010000002">
    <property type="protein sequence ID" value="MBB5721262.1"/>
    <property type="molecule type" value="Genomic_DNA"/>
</dbReference>
<dbReference type="SUPFAM" id="SSF52540">
    <property type="entry name" value="P-loop containing nucleoside triphosphate hydrolases"/>
    <property type="match status" value="1"/>
</dbReference>
<evidence type="ECO:0000313" key="4">
    <source>
        <dbReference type="Proteomes" id="UP000535415"/>
    </source>
</evidence>
<dbReference type="AlphaFoldDB" id="A0A7W9BJB2"/>
<comment type="caution">
    <text evidence="3">The sequence shown here is derived from an EMBL/GenBank/DDBJ whole genome shotgun (WGS) entry which is preliminary data.</text>
</comment>
<dbReference type="PANTHER" id="PTHR32309">
    <property type="entry name" value="TYROSINE-PROTEIN KINASE"/>
    <property type="match status" value="1"/>
</dbReference>
<proteinExistence type="predicted"/>
<keyword evidence="2" id="KW-0472">Membrane</keyword>
<dbReference type="GO" id="GO:0004713">
    <property type="term" value="F:protein tyrosine kinase activity"/>
    <property type="evidence" value="ECO:0007669"/>
    <property type="project" value="TreeGrafter"/>
</dbReference>
<sequence>MIGVISGLVVLATAAMLTTIQPRYSATSELTLIDQRQQSIPIADLLSGVPLSRQLVQQEITTMQSKAFMIDVAKRLEAENGSLELETPQAPILPVRLLRSAKRVVSGFISPAPMKPSLPAQPVAAAPDVIDDANADLVLTPRFVPDDAFLILAADQEKYGATADQLSGMLNISQLGNGYVIRVSALSINPVLAAQIANTVSSEYARFSLNIRGESIEEQVQLLSARVDEMGQNLEEAETAVVAFQEQVMGVNDTSAERLDREIASLANSLIDARADVLRAEASSDKVVEIIASEGPIAAANVLSSPILSNVRAELSGHRIERSRAVERFGPQSSQVSGIDAVINRIYEEIEVETARLLAEHETKVDIAKSIENSIASELERSENTVLSRSRNMVELAKLKRIADANRIAYEEFLSIATESAQYRALQQPTIRPLSFAEIPSTPSSPRTLMTLAIAGLSSLVAGLGIAILIETMNDKFKTTRQLRDISRRPVIGSFSEVKKGRIAQLREFIAYGDRKHVPQKFQTAIQEGHGVASFIQHAMNSGKQTVVVSSAIAGEDASLVAMLYANALADRNQKVILMDACGNWNQTVNGQQVSEDKTEANTESGNLQIVTTSATLHVLKFLNDETPALSYLSDKQIYDILETVSGVYDYIVIDAPPILSSAGALRFVKAADTLVIASRWNATPRQTVETCIEKLKDVAALNVLMVMTQVKRRIERKYEYVGYSKTMKHDEALL</sequence>
<keyword evidence="2" id="KW-1133">Transmembrane helix</keyword>
<name>A0A7W9BJB2_9RHOB</name>
<organism evidence="3 4">
    <name type="scientific">Yoonia ponticola</name>
    <dbReference type="NCBI Taxonomy" id="1524255"/>
    <lineage>
        <taxon>Bacteria</taxon>
        <taxon>Pseudomonadati</taxon>
        <taxon>Pseudomonadota</taxon>
        <taxon>Alphaproteobacteria</taxon>
        <taxon>Rhodobacterales</taxon>
        <taxon>Paracoccaceae</taxon>
        <taxon>Yoonia</taxon>
    </lineage>
</organism>
<evidence type="ECO:0000256" key="2">
    <source>
        <dbReference type="SAM" id="Phobius"/>
    </source>
</evidence>
<evidence type="ECO:0000256" key="1">
    <source>
        <dbReference type="SAM" id="Coils"/>
    </source>
</evidence>
<keyword evidence="4" id="KW-1185">Reference proteome</keyword>